<feature type="region of interest" description="Disordered" evidence="1">
    <location>
        <begin position="1"/>
        <end position="23"/>
    </location>
</feature>
<evidence type="ECO:0000313" key="3">
    <source>
        <dbReference type="Proteomes" id="UP000663848"/>
    </source>
</evidence>
<protein>
    <submittedName>
        <fullName evidence="2">Uncharacterized protein</fullName>
    </submittedName>
</protein>
<dbReference type="AlphaFoldDB" id="A0A822GCW9"/>
<comment type="caution">
    <text evidence="2">The sequence shown here is derived from an EMBL/GenBank/DDBJ whole genome shotgun (WGS) entry which is preliminary data.</text>
</comment>
<feature type="non-terminal residue" evidence="2">
    <location>
        <position position="1"/>
    </location>
</feature>
<evidence type="ECO:0000313" key="2">
    <source>
        <dbReference type="EMBL" id="CAF5148298.1"/>
    </source>
</evidence>
<proteinExistence type="predicted"/>
<accession>A0A822GCW9</accession>
<name>A0A822GCW9_9BILA</name>
<evidence type="ECO:0000256" key="1">
    <source>
        <dbReference type="SAM" id="MobiDB-lite"/>
    </source>
</evidence>
<sequence>IKKTTDTTPATIKPTPTTKQKPPIVAVQPIVQQG</sequence>
<dbReference type="Proteomes" id="UP000663848">
    <property type="component" value="Unassembled WGS sequence"/>
</dbReference>
<organism evidence="2 3">
    <name type="scientific">Rotaria socialis</name>
    <dbReference type="NCBI Taxonomy" id="392032"/>
    <lineage>
        <taxon>Eukaryota</taxon>
        <taxon>Metazoa</taxon>
        <taxon>Spiralia</taxon>
        <taxon>Gnathifera</taxon>
        <taxon>Rotifera</taxon>
        <taxon>Eurotatoria</taxon>
        <taxon>Bdelloidea</taxon>
        <taxon>Philodinida</taxon>
        <taxon>Philodinidae</taxon>
        <taxon>Rotaria</taxon>
    </lineage>
</organism>
<reference evidence="2" key="1">
    <citation type="submission" date="2021-02" db="EMBL/GenBank/DDBJ databases">
        <authorList>
            <person name="Nowell W R."/>
        </authorList>
    </citation>
    <scope>NUCLEOTIDE SEQUENCE</scope>
</reference>
<gene>
    <name evidence="2" type="ORF">QYT958_LOCUS48311</name>
</gene>
<dbReference type="EMBL" id="CAJOBR010097163">
    <property type="protein sequence ID" value="CAF5148298.1"/>
    <property type="molecule type" value="Genomic_DNA"/>
</dbReference>